<comment type="caution">
    <text evidence="2">The sequence shown here is derived from an EMBL/GenBank/DDBJ whole genome shotgun (WGS) entry which is preliminary data.</text>
</comment>
<dbReference type="Proteomes" id="UP000233375">
    <property type="component" value="Unassembled WGS sequence"/>
</dbReference>
<keyword evidence="3" id="KW-1185">Reference proteome</keyword>
<name>A0A2N0YXK2_9BACI</name>
<dbReference type="AlphaFoldDB" id="A0A2N0YXK2"/>
<evidence type="ECO:0000259" key="1">
    <source>
        <dbReference type="PROSITE" id="PS51186"/>
    </source>
</evidence>
<evidence type="ECO:0000313" key="2">
    <source>
        <dbReference type="EMBL" id="PKG21994.1"/>
    </source>
</evidence>
<dbReference type="PROSITE" id="PS51186">
    <property type="entry name" value="GNAT"/>
    <property type="match status" value="1"/>
</dbReference>
<dbReference type="OrthoDB" id="2678531at2"/>
<organism evidence="2 3">
    <name type="scientific">Niallia nealsonii</name>
    <dbReference type="NCBI Taxonomy" id="115979"/>
    <lineage>
        <taxon>Bacteria</taxon>
        <taxon>Bacillati</taxon>
        <taxon>Bacillota</taxon>
        <taxon>Bacilli</taxon>
        <taxon>Bacillales</taxon>
        <taxon>Bacillaceae</taxon>
        <taxon>Niallia</taxon>
    </lineage>
</organism>
<dbReference type="RefSeq" id="WP_101178877.1">
    <property type="nucleotide sequence ID" value="NZ_PISE01000049.1"/>
</dbReference>
<feature type="domain" description="N-acetyltransferase" evidence="1">
    <location>
        <begin position="3"/>
        <end position="131"/>
    </location>
</feature>
<accession>A0A2N0YXK2</accession>
<gene>
    <name evidence="2" type="ORF">CWS01_19450</name>
</gene>
<evidence type="ECO:0000313" key="3">
    <source>
        <dbReference type="Proteomes" id="UP000233375"/>
    </source>
</evidence>
<reference evidence="2 3" key="1">
    <citation type="journal article" date="2003" name="Int. J. Syst. Evol. Microbiol.">
        <title>Bacillus nealsonii sp. nov., isolated from a spacecraft-assembly facility, whose spores are gamma-radiation resistant.</title>
        <authorList>
            <person name="Venkateswaran K."/>
            <person name="Kempf M."/>
            <person name="Chen F."/>
            <person name="Satomi M."/>
            <person name="Nicholson W."/>
            <person name="Kern R."/>
        </authorList>
    </citation>
    <scope>NUCLEOTIDE SEQUENCE [LARGE SCALE GENOMIC DNA]</scope>
    <source>
        <strain evidence="2 3">FO-92</strain>
    </source>
</reference>
<dbReference type="EMBL" id="PISE01000049">
    <property type="protein sequence ID" value="PKG21994.1"/>
    <property type="molecule type" value="Genomic_DNA"/>
</dbReference>
<dbReference type="InterPro" id="IPR016181">
    <property type="entry name" value="Acyl_CoA_acyltransferase"/>
</dbReference>
<dbReference type="Gene3D" id="3.40.630.30">
    <property type="match status" value="1"/>
</dbReference>
<protein>
    <recommendedName>
        <fullName evidence="1">N-acetyltransferase domain-containing protein</fullName>
    </recommendedName>
</protein>
<dbReference type="SUPFAM" id="SSF55729">
    <property type="entry name" value="Acyl-CoA N-acyltransferases (Nat)"/>
    <property type="match status" value="1"/>
</dbReference>
<sequence length="151" mass="17459">MQKSVRQAMQEDLEKIQLFLAKTAVDTEDIEKWLNYYLLVEDKNGDLIGTIGIEPFEKVGLLRSLVIANATAEDILYLLQQTIQLAKERQLESLYCMINNKSAIHLFSLLGFRTIRKEKMPDEIKTSKSVANISTVNNLQYMYYHIENVNK</sequence>
<dbReference type="InterPro" id="IPR000182">
    <property type="entry name" value="GNAT_dom"/>
</dbReference>
<proteinExistence type="predicted"/>
<dbReference type="GO" id="GO:0016747">
    <property type="term" value="F:acyltransferase activity, transferring groups other than amino-acyl groups"/>
    <property type="evidence" value="ECO:0007669"/>
    <property type="project" value="InterPro"/>
</dbReference>